<proteinExistence type="predicted"/>
<keyword evidence="8" id="KW-1185">Reference proteome</keyword>
<dbReference type="PANTHER" id="PTHR30136:SF35">
    <property type="entry name" value="HTH-TYPE TRANSCRIPTIONAL REGULATOR RV1719"/>
    <property type="match status" value="1"/>
</dbReference>
<dbReference type="InterPro" id="IPR005471">
    <property type="entry name" value="Tscrpt_reg_IclR_N"/>
</dbReference>
<dbReference type="GO" id="GO:0003677">
    <property type="term" value="F:DNA binding"/>
    <property type="evidence" value="ECO:0007669"/>
    <property type="project" value="UniProtKB-KW"/>
</dbReference>
<dbReference type="PANTHER" id="PTHR30136">
    <property type="entry name" value="HELIX-TURN-HELIX TRANSCRIPTIONAL REGULATOR, ICLR FAMILY"/>
    <property type="match status" value="1"/>
</dbReference>
<dbReference type="Pfam" id="PF01614">
    <property type="entry name" value="IclR_C"/>
    <property type="match status" value="1"/>
</dbReference>
<evidence type="ECO:0000256" key="4">
    <source>
        <dbReference type="SAM" id="MobiDB-lite"/>
    </source>
</evidence>
<organism evidence="7 8">
    <name type="scientific">Hydrogenophaga pseudoflava</name>
    <name type="common">Pseudomonas carboxydoflava</name>
    <dbReference type="NCBI Taxonomy" id="47421"/>
    <lineage>
        <taxon>Bacteria</taxon>
        <taxon>Pseudomonadati</taxon>
        <taxon>Pseudomonadota</taxon>
        <taxon>Betaproteobacteria</taxon>
        <taxon>Burkholderiales</taxon>
        <taxon>Comamonadaceae</taxon>
        <taxon>Hydrogenophaga</taxon>
    </lineage>
</organism>
<dbReference type="KEGG" id="hpse:HPF_12810"/>
<evidence type="ECO:0000259" key="6">
    <source>
        <dbReference type="PROSITE" id="PS51078"/>
    </source>
</evidence>
<accession>A0A4P6X4D8</accession>
<dbReference type="InterPro" id="IPR029016">
    <property type="entry name" value="GAF-like_dom_sf"/>
</dbReference>
<dbReference type="SMART" id="SM00346">
    <property type="entry name" value="HTH_ICLR"/>
    <property type="match status" value="1"/>
</dbReference>
<keyword evidence="2" id="KW-0238">DNA-binding</keyword>
<feature type="region of interest" description="Disordered" evidence="4">
    <location>
        <begin position="272"/>
        <end position="294"/>
    </location>
</feature>
<evidence type="ECO:0000259" key="5">
    <source>
        <dbReference type="PROSITE" id="PS51077"/>
    </source>
</evidence>
<dbReference type="PROSITE" id="PS51077">
    <property type="entry name" value="HTH_ICLR"/>
    <property type="match status" value="1"/>
</dbReference>
<dbReference type="Gene3D" id="1.10.10.10">
    <property type="entry name" value="Winged helix-like DNA-binding domain superfamily/Winged helix DNA-binding domain"/>
    <property type="match status" value="1"/>
</dbReference>
<evidence type="ECO:0000256" key="1">
    <source>
        <dbReference type="ARBA" id="ARBA00023015"/>
    </source>
</evidence>
<sequence>MSMSIASQREQTGVAHRDRVDQTPMSVTRVLQLLRLLADQPGGLALAPLCVSMNAPKTSVLSLLRGLTAHGYLQRSDAVYRLGPESFSLGASLLLARSLDIVAMPFLREAATRSGETALIATIDRTAGQLIYSPIIESTRTIRYAVPAGTTRPLFASSAGRVLLAFQDEAWRREYLQNADLRAMTEHSVTDRKQLARIIEQVRVDGVAVTIGEVAPDVAGFSAPIFEPDGRVNAALIVAAPLERGRAAAGDLQRLVVELAANISHALGYPRGTGIMRDGSSSRPKNESNPPLAA</sequence>
<evidence type="ECO:0000256" key="2">
    <source>
        <dbReference type="ARBA" id="ARBA00023125"/>
    </source>
</evidence>
<gene>
    <name evidence="7" type="primary">iclR</name>
    <name evidence="7" type="ORF">HPF_12810</name>
</gene>
<keyword evidence="3" id="KW-0804">Transcription</keyword>
<reference evidence="7 8" key="1">
    <citation type="submission" date="2019-03" db="EMBL/GenBank/DDBJ databases">
        <authorList>
            <person name="Sebastian G."/>
            <person name="Baumann P."/>
            <person name="Ruckert C."/>
            <person name="Kalinowski J."/>
            <person name="Nebel B."/>
            <person name="Takors R."/>
            <person name="Blombach B."/>
        </authorList>
    </citation>
    <scope>NUCLEOTIDE SEQUENCE [LARGE SCALE GENOMIC DNA]</scope>
    <source>
        <strain evidence="7 8">DSM 1084</strain>
    </source>
</reference>
<dbReference type="Gene3D" id="3.30.450.40">
    <property type="match status" value="1"/>
</dbReference>
<dbReference type="InterPro" id="IPR036390">
    <property type="entry name" value="WH_DNA-bd_sf"/>
</dbReference>
<feature type="domain" description="IclR-ED" evidence="6">
    <location>
        <begin position="85"/>
        <end position="269"/>
    </location>
</feature>
<protein>
    <submittedName>
        <fullName evidence="7">Acetate operon repressor</fullName>
    </submittedName>
</protein>
<evidence type="ECO:0000313" key="7">
    <source>
        <dbReference type="EMBL" id="QBM28574.1"/>
    </source>
</evidence>
<feature type="domain" description="HTH iclR-type" evidence="5">
    <location>
        <begin position="24"/>
        <end position="84"/>
    </location>
</feature>
<feature type="region of interest" description="Disordered" evidence="4">
    <location>
        <begin position="1"/>
        <end position="20"/>
    </location>
</feature>
<dbReference type="Proteomes" id="UP000293912">
    <property type="component" value="Chromosome"/>
</dbReference>
<dbReference type="EMBL" id="CP037867">
    <property type="protein sequence ID" value="QBM28574.1"/>
    <property type="molecule type" value="Genomic_DNA"/>
</dbReference>
<dbReference type="GO" id="GO:0003700">
    <property type="term" value="F:DNA-binding transcription factor activity"/>
    <property type="evidence" value="ECO:0007669"/>
    <property type="project" value="TreeGrafter"/>
</dbReference>
<dbReference type="InterPro" id="IPR036388">
    <property type="entry name" value="WH-like_DNA-bd_sf"/>
</dbReference>
<name>A0A4P6X4D8_HYDPS</name>
<dbReference type="InterPro" id="IPR014757">
    <property type="entry name" value="Tscrpt_reg_IclR_C"/>
</dbReference>
<dbReference type="SUPFAM" id="SSF55781">
    <property type="entry name" value="GAF domain-like"/>
    <property type="match status" value="1"/>
</dbReference>
<dbReference type="PROSITE" id="PS51078">
    <property type="entry name" value="ICLR_ED"/>
    <property type="match status" value="1"/>
</dbReference>
<dbReference type="AlphaFoldDB" id="A0A4P6X4D8"/>
<dbReference type="SUPFAM" id="SSF46785">
    <property type="entry name" value="Winged helix' DNA-binding domain"/>
    <property type="match status" value="1"/>
</dbReference>
<dbReference type="InterPro" id="IPR050707">
    <property type="entry name" value="HTH_MetabolicPath_Reg"/>
</dbReference>
<feature type="compositionally biased region" description="Polar residues" evidence="4">
    <location>
        <begin position="279"/>
        <end position="294"/>
    </location>
</feature>
<dbReference type="Pfam" id="PF09339">
    <property type="entry name" value="HTH_IclR"/>
    <property type="match status" value="1"/>
</dbReference>
<dbReference type="GO" id="GO:0045892">
    <property type="term" value="P:negative regulation of DNA-templated transcription"/>
    <property type="evidence" value="ECO:0007669"/>
    <property type="project" value="TreeGrafter"/>
</dbReference>
<keyword evidence="1" id="KW-0805">Transcription regulation</keyword>
<feature type="compositionally biased region" description="Polar residues" evidence="4">
    <location>
        <begin position="1"/>
        <end position="11"/>
    </location>
</feature>
<evidence type="ECO:0000313" key="8">
    <source>
        <dbReference type="Proteomes" id="UP000293912"/>
    </source>
</evidence>
<evidence type="ECO:0000256" key="3">
    <source>
        <dbReference type="ARBA" id="ARBA00023163"/>
    </source>
</evidence>